<dbReference type="InterPro" id="IPR001296">
    <property type="entry name" value="Glyco_trans_1"/>
</dbReference>
<reference evidence="2 3" key="1">
    <citation type="submission" date="2018-11" db="EMBL/GenBank/DDBJ databases">
        <title>Clostridium sp. nov., a member of the family Erysipelotrichaceae isolated from pig faeces.</title>
        <authorList>
            <person name="Chang Y.-H."/>
        </authorList>
    </citation>
    <scope>NUCLEOTIDE SEQUENCE [LARGE SCALE GENOMIC DNA]</scope>
    <source>
        <strain evidence="2 3">YH-panp20</strain>
    </source>
</reference>
<evidence type="ECO:0000313" key="2">
    <source>
        <dbReference type="EMBL" id="RNM31376.1"/>
    </source>
</evidence>
<evidence type="ECO:0000259" key="1">
    <source>
        <dbReference type="Pfam" id="PF00534"/>
    </source>
</evidence>
<dbReference type="Proteomes" id="UP000276568">
    <property type="component" value="Unassembled WGS sequence"/>
</dbReference>
<protein>
    <submittedName>
        <fullName evidence="2">Glycosyltransferase</fullName>
    </submittedName>
</protein>
<dbReference type="GO" id="GO:0016757">
    <property type="term" value="F:glycosyltransferase activity"/>
    <property type="evidence" value="ECO:0007669"/>
    <property type="project" value="InterPro"/>
</dbReference>
<accession>A0A3N0I455</accession>
<keyword evidence="2" id="KW-0808">Transferase</keyword>
<gene>
    <name evidence="2" type="ORF">EDX97_02110</name>
</gene>
<dbReference type="AlphaFoldDB" id="A0A3N0I455"/>
<dbReference type="PANTHER" id="PTHR45947:SF3">
    <property type="entry name" value="SULFOQUINOVOSYL TRANSFERASE SQD2"/>
    <property type="match status" value="1"/>
</dbReference>
<name>A0A3N0I455_9FIRM</name>
<dbReference type="PANTHER" id="PTHR45947">
    <property type="entry name" value="SULFOQUINOVOSYL TRANSFERASE SQD2"/>
    <property type="match status" value="1"/>
</dbReference>
<dbReference type="Pfam" id="PF00534">
    <property type="entry name" value="Glycos_transf_1"/>
    <property type="match status" value="1"/>
</dbReference>
<comment type="caution">
    <text evidence="2">The sequence shown here is derived from an EMBL/GenBank/DDBJ whole genome shotgun (WGS) entry which is preliminary data.</text>
</comment>
<feature type="domain" description="Glycosyl transferase family 1" evidence="1">
    <location>
        <begin position="229"/>
        <end position="378"/>
    </location>
</feature>
<proteinExistence type="predicted"/>
<dbReference type="RefSeq" id="WP_128519535.1">
    <property type="nucleotide sequence ID" value="NZ_RJQC01000001.1"/>
</dbReference>
<organism evidence="2 3">
    <name type="scientific">Absicoccus porci</name>
    <dbReference type="NCBI Taxonomy" id="2486576"/>
    <lineage>
        <taxon>Bacteria</taxon>
        <taxon>Bacillati</taxon>
        <taxon>Bacillota</taxon>
        <taxon>Erysipelotrichia</taxon>
        <taxon>Erysipelotrichales</taxon>
        <taxon>Erysipelotrichaceae</taxon>
        <taxon>Absicoccus</taxon>
    </lineage>
</organism>
<dbReference type="Gene3D" id="3.40.50.2000">
    <property type="entry name" value="Glycogen Phosphorylase B"/>
    <property type="match status" value="2"/>
</dbReference>
<evidence type="ECO:0000313" key="3">
    <source>
        <dbReference type="Proteomes" id="UP000276568"/>
    </source>
</evidence>
<sequence>MVKKVKNVIVICDFAYIEGGASRVAHESAIALSKDYHVTLFAAVGPVSDELQASKVNVVCLGQKDILHDKNRLHAVLQGLWNKEAKEKLSKVLNHFSCEDTIVHVHTWTKGISSSIFEILEEKGFQVALTTHDYFLVCPNGGLYNYPHHHICEIEPMSGKCIRTNCDARNYGHKLFRVCRQKIQNDHIRPRKNISYIFISNFASKQLLRRYPHIQKHYFLENPINFTNRFQVNCDENQMYLYVGRLTDDKGIRIFCEGVTKAHVPAVVIGMGVLYEELKEKYPNIEFAGWKEKKDMVPYLKQTRCFVFPSTYYEASPLTPLEMLACGIPCIVSDKNASKDIIEEGKNGFLYDGYQSEALKQVIERCQEDDLIKTMNTYIYQTFDTTKYSMDNHIRHLKEIYQSILNGGD</sequence>
<keyword evidence="3" id="KW-1185">Reference proteome</keyword>
<dbReference type="OrthoDB" id="9815550at2"/>
<dbReference type="SUPFAM" id="SSF53756">
    <property type="entry name" value="UDP-Glycosyltransferase/glycogen phosphorylase"/>
    <property type="match status" value="1"/>
</dbReference>
<dbReference type="EMBL" id="RJQC01000001">
    <property type="protein sequence ID" value="RNM31376.1"/>
    <property type="molecule type" value="Genomic_DNA"/>
</dbReference>
<dbReference type="CDD" id="cd03801">
    <property type="entry name" value="GT4_PimA-like"/>
    <property type="match status" value="1"/>
</dbReference>
<dbReference type="InterPro" id="IPR050194">
    <property type="entry name" value="Glycosyltransferase_grp1"/>
</dbReference>